<sequence>MPIVSTHGVDRSDNQNALPCAIVIEILTLLKLSDATRFWKSSPLDLQLSAEPVPSLPSMSPRELFLMKNMKN</sequence>
<evidence type="ECO:0000313" key="2">
    <source>
        <dbReference type="Proteomes" id="UP000034164"/>
    </source>
</evidence>
<comment type="caution">
    <text evidence="1">The sequence shown here is derived from an EMBL/GenBank/DDBJ whole genome shotgun (WGS) entry which is preliminary data.</text>
</comment>
<evidence type="ECO:0000313" key="1">
    <source>
        <dbReference type="EMBL" id="KKZ61487.1"/>
    </source>
</evidence>
<reference evidence="2" key="1">
    <citation type="journal article" date="2015" name="PLoS Genet.">
        <title>The dynamic genome and transcriptome of the human fungal pathogen Blastomyces and close relative Emmonsia.</title>
        <authorList>
            <person name="Munoz J.F."/>
            <person name="Gauthier G.M."/>
            <person name="Desjardins C.A."/>
            <person name="Gallo J.E."/>
            <person name="Holder J."/>
            <person name="Sullivan T.D."/>
            <person name="Marty A.J."/>
            <person name="Carmen J.C."/>
            <person name="Chen Z."/>
            <person name="Ding L."/>
            <person name="Gujja S."/>
            <person name="Magrini V."/>
            <person name="Misas E."/>
            <person name="Mitreva M."/>
            <person name="Priest M."/>
            <person name="Saif S."/>
            <person name="Whiston E.A."/>
            <person name="Young S."/>
            <person name="Zeng Q."/>
            <person name="Goldman W.E."/>
            <person name="Mardis E.R."/>
            <person name="Taylor J.W."/>
            <person name="McEwen J.G."/>
            <person name="Clay O.K."/>
            <person name="Klein B.S."/>
            <person name="Cuomo C.A."/>
        </authorList>
    </citation>
    <scope>NUCLEOTIDE SEQUENCE [LARGE SCALE GENOMIC DNA]</scope>
    <source>
        <strain evidence="2">UAMH 3008</strain>
    </source>
</reference>
<name>A0A0G2HTL8_9EURO</name>
<gene>
    <name evidence="1" type="ORF">EMCG_03919</name>
</gene>
<dbReference type="VEuPathDB" id="FungiDB:EMCG_03919"/>
<protein>
    <submittedName>
        <fullName evidence="1">Uncharacterized protein</fullName>
    </submittedName>
</protein>
<dbReference type="Proteomes" id="UP000034164">
    <property type="component" value="Unassembled WGS sequence"/>
</dbReference>
<proteinExistence type="predicted"/>
<dbReference type="EMBL" id="LCZI01001289">
    <property type="protein sequence ID" value="KKZ61487.1"/>
    <property type="molecule type" value="Genomic_DNA"/>
</dbReference>
<dbReference type="AlphaFoldDB" id="A0A0G2HTL8"/>
<organism evidence="1 2">
    <name type="scientific">[Emmonsia] crescens</name>
    <dbReference type="NCBI Taxonomy" id="73230"/>
    <lineage>
        <taxon>Eukaryota</taxon>
        <taxon>Fungi</taxon>
        <taxon>Dikarya</taxon>
        <taxon>Ascomycota</taxon>
        <taxon>Pezizomycotina</taxon>
        <taxon>Eurotiomycetes</taxon>
        <taxon>Eurotiomycetidae</taxon>
        <taxon>Onygenales</taxon>
        <taxon>Ajellomycetaceae</taxon>
        <taxon>Emergomyces</taxon>
    </lineage>
</organism>
<accession>A0A0G2HTL8</accession>